<protein>
    <submittedName>
        <fullName evidence="1">Uncharacterized protein</fullName>
    </submittedName>
</protein>
<dbReference type="AlphaFoldDB" id="A0A645J1Q4"/>
<organism evidence="1">
    <name type="scientific">bioreactor metagenome</name>
    <dbReference type="NCBI Taxonomy" id="1076179"/>
    <lineage>
        <taxon>unclassified sequences</taxon>
        <taxon>metagenomes</taxon>
        <taxon>ecological metagenomes</taxon>
    </lineage>
</organism>
<gene>
    <name evidence="1" type="ORF">SDC9_205080</name>
</gene>
<sequence length="79" mass="9136">MFHPLFDLFHLLDLELEYKIRFLRLFQKPREEAGQRFDDIGGVHNPGQDCVFNVPAPDRSHERAFGGLLGDFEHIELGA</sequence>
<name>A0A645J1Q4_9ZZZZ</name>
<proteinExistence type="predicted"/>
<reference evidence="1" key="1">
    <citation type="submission" date="2019-08" db="EMBL/GenBank/DDBJ databases">
        <authorList>
            <person name="Kucharzyk K."/>
            <person name="Murdoch R.W."/>
            <person name="Higgins S."/>
            <person name="Loffler F."/>
        </authorList>
    </citation>
    <scope>NUCLEOTIDE SEQUENCE</scope>
</reference>
<dbReference type="EMBL" id="VSSQ01128849">
    <property type="protein sequence ID" value="MPN57386.1"/>
    <property type="molecule type" value="Genomic_DNA"/>
</dbReference>
<accession>A0A645J1Q4</accession>
<comment type="caution">
    <text evidence="1">The sequence shown here is derived from an EMBL/GenBank/DDBJ whole genome shotgun (WGS) entry which is preliminary data.</text>
</comment>
<evidence type="ECO:0000313" key="1">
    <source>
        <dbReference type="EMBL" id="MPN57386.1"/>
    </source>
</evidence>